<accession>A0A9J5XYJ2</accession>
<evidence type="ECO:0000256" key="2">
    <source>
        <dbReference type="SAM" id="Phobius"/>
    </source>
</evidence>
<gene>
    <name evidence="3" type="ORF">H5410_043332</name>
</gene>
<keyword evidence="2" id="KW-0812">Transmembrane</keyword>
<proteinExistence type="predicted"/>
<dbReference type="PANTHER" id="PTHR34115">
    <property type="entry name" value="PROTEIN, PUTATIVE-RELATED"/>
    <property type="match status" value="1"/>
</dbReference>
<evidence type="ECO:0000313" key="4">
    <source>
        <dbReference type="Proteomes" id="UP000824120"/>
    </source>
</evidence>
<reference evidence="3 4" key="1">
    <citation type="submission" date="2020-09" db="EMBL/GenBank/DDBJ databases">
        <title>De no assembly of potato wild relative species, Solanum commersonii.</title>
        <authorList>
            <person name="Cho K."/>
        </authorList>
    </citation>
    <scope>NUCLEOTIDE SEQUENCE [LARGE SCALE GENOMIC DNA]</scope>
    <source>
        <strain evidence="3">LZ3.2</strain>
        <tissue evidence="3">Leaf</tissue>
    </source>
</reference>
<dbReference type="AlphaFoldDB" id="A0A9J5XYJ2"/>
<sequence length="160" mass="18157">MAEERTTTDFQADQYAPPPPTPPPQHTNILILALIFQTMVALLQLKYQGSDKSPFDTHFAEMFLSVASFLIYCFSQDALLYIPPDSNYVKMVQCLASVFGPLTLASYLSLLFPLFCPIIYSISILYSAIRLLYNTFTQGLNWFYHNFIDTVSSENQITTV</sequence>
<comment type="caution">
    <text evidence="3">The sequence shown here is derived from an EMBL/GenBank/DDBJ whole genome shotgun (WGS) entry which is preliminary data.</text>
</comment>
<feature type="transmembrane region" description="Helical" evidence="2">
    <location>
        <begin position="102"/>
        <end position="126"/>
    </location>
</feature>
<feature type="region of interest" description="Disordered" evidence="1">
    <location>
        <begin position="1"/>
        <end position="20"/>
    </location>
</feature>
<evidence type="ECO:0000313" key="3">
    <source>
        <dbReference type="EMBL" id="KAG5592818.1"/>
    </source>
</evidence>
<dbReference type="PANTHER" id="PTHR34115:SF5">
    <property type="entry name" value="PROTEIN, PUTATIVE-RELATED"/>
    <property type="match status" value="1"/>
</dbReference>
<dbReference type="InterPro" id="IPR053258">
    <property type="entry name" value="Ca-permeable_cation_channel"/>
</dbReference>
<organism evidence="3 4">
    <name type="scientific">Solanum commersonii</name>
    <name type="common">Commerson's wild potato</name>
    <name type="synonym">Commerson's nightshade</name>
    <dbReference type="NCBI Taxonomy" id="4109"/>
    <lineage>
        <taxon>Eukaryota</taxon>
        <taxon>Viridiplantae</taxon>
        <taxon>Streptophyta</taxon>
        <taxon>Embryophyta</taxon>
        <taxon>Tracheophyta</taxon>
        <taxon>Spermatophyta</taxon>
        <taxon>Magnoliopsida</taxon>
        <taxon>eudicotyledons</taxon>
        <taxon>Gunneridae</taxon>
        <taxon>Pentapetalae</taxon>
        <taxon>asterids</taxon>
        <taxon>lamiids</taxon>
        <taxon>Solanales</taxon>
        <taxon>Solanaceae</taxon>
        <taxon>Solanoideae</taxon>
        <taxon>Solaneae</taxon>
        <taxon>Solanum</taxon>
    </lineage>
</organism>
<dbReference type="EMBL" id="JACXVP010000008">
    <property type="protein sequence ID" value="KAG5592818.1"/>
    <property type="molecule type" value="Genomic_DNA"/>
</dbReference>
<dbReference type="OrthoDB" id="1730662at2759"/>
<protein>
    <submittedName>
        <fullName evidence="3">Uncharacterized protein</fullName>
    </submittedName>
</protein>
<dbReference type="Proteomes" id="UP000824120">
    <property type="component" value="Chromosome 8"/>
</dbReference>
<keyword evidence="2" id="KW-0472">Membrane</keyword>
<feature type="transmembrane region" description="Helical" evidence="2">
    <location>
        <begin position="59"/>
        <end position="82"/>
    </location>
</feature>
<keyword evidence="2" id="KW-1133">Transmembrane helix</keyword>
<keyword evidence="4" id="KW-1185">Reference proteome</keyword>
<name>A0A9J5XYJ2_SOLCO</name>
<evidence type="ECO:0000256" key="1">
    <source>
        <dbReference type="SAM" id="MobiDB-lite"/>
    </source>
</evidence>